<dbReference type="Gene3D" id="3.40.50.410">
    <property type="entry name" value="von Willebrand factor, type A domain"/>
    <property type="match status" value="1"/>
</dbReference>
<dbReference type="SUPFAM" id="SSF53300">
    <property type="entry name" value="vWA-like"/>
    <property type="match status" value="1"/>
</dbReference>
<feature type="domain" description="VWFA" evidence="2">
    <location>
        <begin position="697"/>
        <end position="878"/>
    </location>
</feature>
<keyword evidence="4" id="KW-1185">Reference proteome</keyword>
<proteinExistence type="predicted"/>
<dbReference type="InterPro" id="IPR011600">
    <property type="entry name" value="Pept_C14_caspase"/>
</dbReference>
<dbReference type="InterPro" id="IPR036465">
    <property type="entry name" value="vWFA_dom_sf"/>
</dbReference>
<evidence type="ECO:0000313" key="3">
    <source>
        <dbReference type="EMBL" id="MFE7964912.1"/>
    </source>
</evidence>
<dbReference type="SUPFAM" id="SSF52129">
    <property type="entry name" value="Caspase-like"/>
    <property type="match status" value="1"/>
</dbReference>
<organism evidence="3 4">
    <name type="scientific">Streptomyces cellulosae</name>
    <dbReference type="NCBI Taxonomy" id="1968"/>
    <lineage>
        <taxon>Bacteria</taxon>
        <taxon>Bacillati</taxon>
        <taxon>Actinomycetota</taxon>
        <taxon>Actinomycetes</taxon>
        <taxon>Kitasatosporales</taxon>
        <taxon>Streptomycetaceae</taxon>
        <taxon>Streptomyces</taxon>
    </lineage>
</organism>
<dbReference type="InterPro" id="IPR002035">
    <property type="entry name" value="VWF_A"/>
</dbReference>
<feature type="compositionally biased region" description="Basic and acidic residues" evidence="1">
    <location>
        <begin position="219"/>
        <end position="228"/>
    </location>
</feature>
<dbReference type="InterPro" id="IPR029030">
    <property type="entry name" value="Caspase-like_dom_sf"/>
</dbReference>
<feature type="region of interest" description="Disordered" evidence="1">
    <location>
        <begin position="219"/>
        <end position="278"/>
    </location>
</feature>
<feature type="compositionally biased region" description="Basic residues" evidence="1">
    <location>
        <begin position="300"/>
        <end position="310"/>
    </location>
</feature>
<dbReference type="Gene3D" id="3.40.50.1460">
    <property type="match status" value="1"/>
</dbReference>
<dbReference type="CDD" id="cd00198">
    <property type="entry name" value="vWFA"/>
    <property type="match status" value="1"/>
</dbReference>
<evidence type="ECO:0000256" key="1">
    <source>
        <dbReference type="SAM" id="MobiDB-lite"/>
    </source>
</evidence>
<sequence length="883" mass="94039">MQPEDAGEPMDRALLIGVSDYRYTEPPHGVPGTLRAVEKNVPVLREALVRAGVFADRDIVPLSSPDFAEAARELQRVASEASGLLLVYFAGHGAIPSGGDELYLQLCDAQVFAGEHTVFNAAVSFSDLMGTVLATSRADRIVVILDCCFAGNAARVWEHFEDKRRVVLLMSVQANHRIDAGDPGTATPYTKNLAELLREEGGTAVSRLAARLRERMAEQKRRTLRNEPWEPQLRADAGAEVTLGRKGPEVPLLVPGGSGPAGPDHDPGPPDPSPRPRRRLPAWTAALWRRPRALAATWSRARRRRQHARRGAGGGKRPSGGILLRFALPVLVALGMLGVGLYGPLGLAGGDDTHCAPPLELRVLTDPDLEDTFRAAADAYLTSEANTTEAGCRRTGITVYSAGSSDVVEALRRHTDAWKEPGADEVDPQRDIGPQPDVWIPGSRAEVDRVLEQQDTDAVAELEPGERPLARSPVVLAVPSRLAPEPLNEVTGRPLTEMIEALTARAEDTGVRRPDPEFTDSGLLATVGLYGDTAAVARGETMVRQPGPPSPTAGDLLCALPDDDAVDDRTAALVPEFLLLSAVDCEGTVRAPRTALYPADVPGMDPVFVRVRWDGGEADASARDAAVASFRDWLAGDGGRKVFARYGFRDPGTLEPIDEGVDLDVVSYAPSPLDASAGRDEMERALGAYQAYGGPGRVLFLLDSSGSMAGLWEGPSGGPGLLRQTLGGLGSDDEYGVWAVADTGDGPYETLLGFGRHRRQDAEEAVDERARVRDASADPHAALLAAFDEMEDRGDDGRPQMIVHITDGRHGTYLEGGRLREVLDRAGASGVPVTVAVLGSGGCDEGRPDQRIAEVSGGRCLDAGDDVGAALHDEIARIGTGDD</sequence>
<name>A0ABW6JHQ7_STRCE</name>
<evidence type="ECO:0000259" key="2">
    <source>
        <dbReference type="PROSITE" id="PS50234"/>
    </source>
</evidence>
<comment type="caution">
    <text evidence="3">The sequence shown here is derived from an EMBL/GenBank/DDBJ whole genome shotgun (WGS) entry which is preliminary data.</text>
</comment>
<dbReference type="Pfam" id="PF00656">
    <property type="entry name" value="Peptidase_C14"/>
    <property type="match status" value="1"/>
</dbReference>
<accession>A0ABW6JHQ7</accession>
<dbReference type="Pfam" id="PF13531">
    <property type="entry name" value="SBP_bac_11"/>
    <property type="match status" value="1"/>
</dbReference>
<reference evidence="3 4" key="1">
    <citation type="submission" date="2024-09" db="EMBL/GenBank/DDBJ databases">
        <title>The Natural Products Discovery Center: Release of the First 8490 Sequenced Strains for Exploring Actinobacteria Biosynthetic Diversity.</title>
        <authorList>
            <person name="Kalkreuter E."/>
            <person name="Kautsar S.A."/>
            <person name="Yang D."/>
            <person name="Bader C.D."/>
            <person name="Teijaro C.N."/>
            <person name="Fluegel L."/>
            <person name="Davis C.M."/>
            <person name="Simpson J.R."/>
            <person name="Lauterbach L."/>
            <person name="Steele A.D."/>
            <person name="Gui C."/>
            <person name="Meng S."/>
            <person name="Li G."/>
            <person name="Viehrig K."/>
            <person name="Ye F."/>
            <person name="Su P."/>
            <person name="Kiefer A.F."/>
            <person name="Nichols A."/>
            <person name="Cepeda A.J."/>
            <person name="Yan W."/>
            <person name="Fan B."/>
            <person name="Jiang Y."/>
            <person name="Adhikari A."/>
            <person name="Zheng C.-J."/>
            <person name="Schuster L."/>
            <person name="Cowan T.M."/>
            <person name="Smanski M.J."/>
            <person name="Chevrette M.G."/>
            <person name="De Carvalho L.P.S."/>
            <person name="Shen B."/>
        </authorList>
    </citation>
    <scope>NUCLEOTIDE SEQUENCE [LARGE SCALE GENOMIC DNA]</scope>
    <source>
        <strain evidence="3 4">NPDC057399</strain>
    </source>
</reference>
<evidence type="ECO:0000313" key="4">
    <source>
        <dbReference type="Proteomes" id="UP001600650"/>
    </source>
</evidence>
<dbReference type="EMBL" id="JBHVBU010000046">
    <property type="protein sequence ID" value="MFE7964912.1"/>
    <property type="molecule type" value="Genomic_DNA"/>
</dbReference>
<dbReference type="Proteomes" id="UP001600650">
    <property type="component" value="Unassembled WGS sequence"/>
</dbReference>
<dbReference type="RefSeq" id="WP_337662820.1">
    <property type="nucleotide sequence ID" value="NZ_JBHVBU010000046.1"/>
</dbReference>
<protein>
    <submittedName>
        <fullName evidence="3">Substrate-binding domain-containing protein</fullName>
    </submittedName>
</protein>
<dbReference type="PROSITE" id="PS50234">
    <property type="entry name" value="VWFA"/>
    <property type="match status" value="1"/>
</dbReference>
<feature type="region of interest" description="Disordered" evidence="1">
    <location>
        <begin position="298"/>
        <end position="317"/>
    </location>
</feature>
<gene>
    <name evidence="3" type="ORF">ACFU0X_18045</name>
</gene>